<organism evidence="2 3">
    <name type="scientific">Dibothriocephalus latus</name>
    <name type="common">Fish tapeworm</name>
    <name type="synonym">Diphyllobothrium latum</name>
    <dbReference type="NCBI Taxonomy" id="60516"/>
    <lineage>
        <taxon>Eukaryota</taxon>
        <taxon>Metazoa</taxon>
        <taxon>Spiralia</taxon>
        <taxon>Lophotrochozoa</taxon>
        <taxon>Platyhelminthes</taxon>
        <taxon>Cestoda</taxon>
        <taxon>Eucestoda</taxon>
        <taxon>Diphyllobothriidea</taxon>
        <taxon>Diphyllobothriidae</taxon>
        <taxon>Dibothriocephalus</taxon>
    </lineage>
</organism>
<sequence length="160" mass="18214">MTESIGQELPDLPEIPGNSRDKQFIAHDRSDLLRQRLEKERTKLRILEIKRPINLESLRITKKENNKFEEVNKVWAIGQQQEIKSDAKSEPPVCTTGHVPSAPRKNEAIYCSKITEFKEDFEMSDQHDAIDEGRSWIMKGPGPLTPAKNKGSKGSTIAEF</sequence>
<evidence type="ECO:0000313" key="2">
    <source>
        <dbReference type="EMBL" id="VDN24716.1"/>
    </source>
</evidence>
<dbReference type="EMBL" id="UYRU01074513">
    <property type="protein sequence ID" value="VDN24716.1"/>
    <property type="molecule type" value="Genomic_DNA"/>
</dbReference>
<name>A0A3P7Q2I1_DIBLA</name>
<proteinExistence type="predicted"/>
<feature type="region of interest" description="Disordered" evidence="1">
    <location>
        <begin position="82"/>
        <end position="102"/>
    </location>
</feature>
<feature type="region of interest" description="Disordered" evidence="1">
    <location>
        <begin position="134"/>
        <end position="160"/>
    </location>
</feature>
<evidence type="ECO:0000313" key="3">
    <source>
        <dbReference type="Proteomes" id="UP000281553"/>
    </source>
</evidence>
<dbReference type="Proteomes" id="UP000281553">
    <property type="component" value="Unassembled WGS sequence"/>
</dbReference>
<keyword evidence="3" id="KW-1185">Reference proteome</keyword>
<evidence type="ECO:0000256" key="1">
    <source>
        <dbReference type="SAM" id="MobiDB-lite"/>
    </source>
</evidence>
<dbReference type="AlphaFoldDB" id="A0A3P7Q2I1"/>
<gene>
    <name evidence="2" type="ORF">DILT_LOCUS14491</name>
</gene>
<accession>A0A3P7Q2I1</accession>
<protein>
    <submittedName>
        <fullName evidence="2">Uncharacterized protein</fullName>
    </submittedName>
</protein>
<feature type="region of interest" description="Disordered" evidence="1">
    <location>
        <begin position="1"/>
        <end position="21"/>
    </location>
</feature>
<reference evidence="2 3" key="1">
    <citation type="submission" date="2018-11" db="EMBL/GenBank/DDBJ databases">
        <authorList>
            <consortium name="Pathogen Informatics"/>
        </authorList>
    </citation>
    <scope>NUCLEOTIDE SEQUENCE [LARGE SCALE GENOMIC DNA]</scope>
</reference>